<accession>A0A6G0M7D9</accession>
<protein>
    <recommendedName>
        <fullName evidence="1">Reverse transcriptase domain-containing protein</fullName>
    </recommendedName>
</protein>
<comment type="caution">
    <text evidence="2">The sequence shown here is derived from an EMBL/GenBank/DDBJ whole genome shotgun (WGS) entry which is preliminary data.</text>
</comment>
<dbReference type="InterPro" id="IPR000477">
    <property type="entry name" value="RT_dom"/>
</dbReference>
<evidence type="ECO:0000313" key="2">
    <source>
        <dbReference type="EMBL" id="KAE9157620.1"/>
    </source>
</evidence>
<evidence type="ECO:0000313" key="3">
    <source>
        <dbReference type="Proteomes" id="UP000476176"/>
    </source>
</evidence>
<dbReference type="Pfam" id="PF00078">
    <property type="entry name" value="RVT_1"/>
    <property type="match status" value="1"/>
</dbReference>
<gene>
    <name evidence="2" type="ORF">PF004_g32152</name>
</gene>
<dbReference type="EMBL" id="QXGC01009460">
    <property type="protein sequence ID" value="KAE9157620.1"/>
    <property type="molecule type" value="Genomic_DNA"/>
</dbReference>
<dbReference type="CDD" id="cd01647">
    <property type="entry name" value="RT_LTR"/>
    <property type="match status" value="1"/>
</dbReference>
<reference evidence="2 3" key="1">
    <citation type="submission" date="2018-09" db="EMBL/GenBank/DDBJ databases">
        <title>Genomic investigation of the strawberry pathogen Phytophthora fragariae indicates pathogenicity is determined by transcriptional variation in three key races.</title>
        <authorList>
            <person name="Adams T.M."/>
            <person name="Armitage A.D."/>
            <person name="Sobczyk M.K."/>
            <person name="Bates H.J."/>
            <person name="Dunwell J.M."/>
            <person name="Nellist C.F."/>
            <person name="Harrison R.J."/>
        </authorList>
    </citation>
    <scope>NUCLEOTIDE SEQUENCE [LARGE SCALE GENOMIC DNA]</scope>
    <source>
        <strain evidence="2 3">BC-23</strain>
    </source>
</reference>
<dbReference type="InterPro" id="IPR053134">
    <property type="entry name" value="RNA-dir_DNA_polymerase"/>
</dbReference>
<sequence>MELLELNNPLEPGKVDEWIEALGDTEVPLENESEVRVGSNDDDTRRRVMKLQRAYRGVTTSKGDIPPVTTLDVQPHIDTQGAAPILLKRRRQAQSEEAVVDDNVATVLQAGVIEEGNGAWGFPVVLVRKMDGEVRFCIDYRALNKVTKRDVYPLPRIDETLEALSGAQLFTTLDLRSGYWQISVAPEDRDKTAFTTKAGLE</sequence>
<proteinExistence type="predicted"/>
<dbReference type="InterPro" id="IPR043128">
    <property type="entry name" value="Rev_trsase/Diguanyl_cyclase"/>
</dbReference>
<feature type="domain" description="Reverse transcriptase" evidence="1">
    <location>
        <begin position="127"/>
        <end position="197"/>
    </location>
</feature>
<evidence type="ECO:0000259" key="1">
    <source>
        <dbReference type="Pfam" id="PF00078"/>
    </source>
</evidence>
<dbReference type="Gene3D" id="3.30.70.270">
    <property type="match status" value="1"/>
</dbReference>
<dbReference type="AlphaFoldDB" id="A0A6G0M7D9"/>
<organism evidence="2 3">
    <name type="scientific">Phytophthora fragariae</name>
    <dbReference type="NCBI Taxonomy" id="53985"/>
    <lineage>
        <taxon>Eukaryota</taxon>
        <taxon>Sar</taxon>
        <taxon>Stramenopiles</taxon>
        <taxon>Oomycota</taxon>
        <taxon>Peronosporomycetes</taxon>
        <taxon>Peronosporales</taxon>
        <taxon>Peronosporaceae</taxon>
        <taxon>Phytophthora</taxon>
    </lineage>
</organism>
<dbReference type="InterPro" id="IPR043502">
    <property type="entry name" value="DNA/RNA_pol_sf"/>
</dbReference>
<dbReference type="PANTHER" id="PTHR24559">
    <property type="entry name" value="TRANSPOSON TY3-I GAG-POL POLYPROTEIN"/>
    <property type="match status" value="1"/>
</dbReference>
<dbReference type="Gene3D" id="3.10.10.10">
    <property type="entry name" value="HIV Type 1 Reverse Transcriptase, subunit A, domain 1"/>
    <property type="match status" value="1"/>
</dbReference>
<dbReference type="PANTHER" id="PTHR24559:SF444">
    <property type="entry name" value="REVERSE TRANSCRIPTASE DOMAIN-CONTAINING PROTEIN"/>
    <property type="match status" value="1"/>
</dbReference>
<name>A0A6G0M7D9_9STRA</name>
<dbReference type="SUPFAM" id="SSF56672">
    <property type="entry name" value="DNA/RNA polymerases"/>
    <property type="match status" value="1"/>
</dbReference>
<dbReference type="Proteomes" id="UP000476176">
    <property type="component" value="Unassembled WGS sequence"/>
</dbReference>